<organism evidence="1 2">
    <name type="scientific">Kazachstania africana (strain ATCC 22294 / BCRC 22015 / CBS 2517 / CECT 1963 / NBRC 1671 / NRRL Y-8276)</name>
    <name type="common">Yeast</name>
    <name type="synonym">Kluyveromyces africanus</name>
    <dbReference type="NCBI Taxonomy" id="1071382"/>
    <lineage>
        <taxon>Eukaryota</taxon>
        <taxon>Fungi</taxon>
        <taxon>Dikarya</taxon>
        <taxon>Ascomycota</taxon>
        <taxon>Saccharomycotina</taxon>
        <taxon>Saccharomycetes</taxon>
        <taxon>Saccharomycetales</taxon>
        <taxon>Saccharomycetaceae</taxon>
        <taxon>Kazachstania</taxon>
    </lineage>
</organism>
<protein>
    <submittedName>
        <fullName evidence="1">Uncharacterized protein</fullName>
    </submittedName>
</protein>
<dbReference type="InParanoid" id="H2AZY5"/>
<dbReference type="Proteomes" id="UP000005220">
    <property type="component" value="Chromosome 9"/>
</dbReference>
<dbReference type="eggNOG" id="ENOG502RYC2">
    <property type="taxonomic scope" value="Eukaryota"/>
</dbReference>
<keyword evidence="2" id="KW-1185">Reference proteome</keyword>
<dbReference type="AlphaFoldDB" id="H2AZY5"/>
<dbReference type="FunCoup" id="H2AZY5">
    <property type="interactions" value="86"/>
</dbReference>
<gene>
    <name evidence="1" type="primary">KAFR0I01540</name>
    <name evidence="1" type="ORF">KAFR_0I01540</name>
</gene>
<dbReference type="KEGG" id="kaf:KAFR_0I01540"/>
<dbReference type="RefSeq" id="XP_003959070.1">
    <property type="nucleotide sequence ID" value="XM_003959021.1"/>
</dbReference>
<dbReference type="EMBL" id="HE650829">
    <property type="protein sequence ID" value="CCF59935.1"/>
    <property type="molecule type" value="Genomic_DNA"/>
</dbReference>
<reference evidence="1 2" key="1">
    <citation type="journal article" date="2011" name="Proc. Natl. Acad. Sci. U.S.A.">
        <title>Evolutionary erosion of yeast sex chromosomes by mating-type switching accidents.</title>
        <authorList>
            <person name="Gordon J.L."/>
            <person name="Armisen D."/>
            <person name="Proux-Wera E."/>
            <person name="Oheigeartaigh S.S."/>
            <person name="Byrne K.P."/>
            <person name="Wolfe K.H."/>
        </authorList>
    </citation>
    <scope>NUCLEOTIDE SEQUENCE [LARGE SCALE GENOMIC DNA]</scope>
    <source>
        <strain evidence="2">ATCC 22294 / BCRC 22015 / CBS 2517 / CECT 1963 / NBRC 1671 / NRRL Y-8276</strain>
    </source>
</reference>
<dbReference type="HOGENOM" id="CLU_029563_0_0_1"/>
<evidence type="ECO:0000313" key="1">
    <source>
        <dbReference type="EMBL" id="CCF59935.1"/>
    </source>
</evidence>
<accession>H2AZY5</accession>
<dbReference type="GeneID" id="13883571"/>
<evidence type="ECO:0000313" key="2">
    <source>
        <dbReference type="Proteomes" id="UP000005220"/>
    </source>
</evidence>
<proteinExistence type="predicted"/>
<name>H2AZY5_KAZAF</name>
<dbReference type="OrthoDB" id="4069973at2759"/>
<sequence>MNPTYFNEWSALFFSSLRREASARKYIYKFNLPRIKKLVANRAERQLFKATEANEVPVLLDRSVFGLKISQIQQLLLKDISAPAKTVFKLVRTDHVASPVESWDVLNSLLQHPVVKTYTNDTRNTPIKSLGDIFAFTNIIAVPMAEETLEVVWPDPMFSYFCRGIGVTSEVHDKLVRDDITLINPATKTKLPVFTVKFVPTGYKAIGLFPKFVPEHRSIFKGLDLYGAMVTSKICKGKEKQAVENVIRRKLNAMDGSNDNIVNLLPIFEVGNSTRGENLTLREFINDSKKFNHLWRSSDSRNAICPGDILRATILNDEITSTQVGKEFMVHSVLFNIFSQVWRSKLKMKEYSSLNDDLLGSYQWKPWDSFIWNEFQKIENEPAAFTLEDVILLKNKFDRFLIDLHNYHCIVTSEMKLYRRNFFQDGEQPVARVIPTSLILQNILQHCKWIKVFYPGLKMAIDEQFHTLKDFPSTVVPQDDAVLKMGSRISAIVQEMAMYEQIIYKDDLGDNIYKKEKTDVIFDDWKVVILLKYSLPNDIITTIKFGTRVYVQFVNSLENVTRIAYSKCLSKRMIDEDTFIFLYKLNKEDKIPMGKMVETVMHNLKEGNNLLINN</sequence>